<dbReference type="Pfam" id="PF13377">
    <property type="entry name" value="Peripla_BP_3"/>
    <property type="match status" value="1"/>
</dbReference>
<dbReference type="SMART" id="SM00354">
    <property type="entry name" value="HTH_LACI"/>
    <property type="match status" value="1"/>
</dbReference>
<keyword evidence="3" id="KW-0804">Transcription</keyword>
<dbReference type="SUPFAM" id="SSF47413">
    <property type="entry name" value="lambda repressor-like DNA-binding domains"/>
    <property type="match status" value="1"/>
</dbReference>
<dbReference type="GO" id="GO:0000976">
    <property type="term" value="F:transcription cis-regulatory region binding"/>
    <property type="evidence" value="ECO:0007669"/>
    <property type="project" value="TreeGrafter"/>
</dbReference>
<evidence type="ECO:0000256" key="3">
    <source>
        <dbReference type="ARBA" id="ARBA00023163"/>
    </source>
</evidence>
<dbReference type="CDD" id="cd01575">
    <property type="entry name" value="PBP1_GntR"/>
    <property type="match status" value="1"/>
</dbReference>
<dbReference type="GO" id="GO:0003700">
    <property type="term" value="F:DNA-binding transcription factor activity"/>
    <property type="evidence" value="ECO:0007669"/>
    <property type="project" value="TreeGrafter"/>
</dbReference>
<proteinExistence type="predicted"/>
<dbReference type="CDD" id="cd01392">
    <property type="entry name" value="HTH_LacI"/>
    <property type="match status" value="1"/>
</dbReference>
<dbReference type="PANTHER" id="PTHR30146:SF2">
    <property type="entry name" value="HTH-TYPE TRANSCRIPTIONAL REGULATOR GNTR"/>
    <property type="match status" value="1"/>
</dbReference>
<gene>
    <name evidence="5" type="ORF">E6C51_17330</name>
</gene>
<dbReference type="InterPro" id="IPR028082">
    <property type="entry name" value="Peripla_BP_I"/>
</dbReference>
<keyword evidence="1" id="KW-0805">Transcription regulation</keyword>
<dbReference type="AlphaFoldDB" id="A0A4S3ZPP5"/>
<dbReference type="RefSeq" id="WP_190236914.1">
    <property type="nucleotide sequence ID" value="NZ_SSOA01000012.1"/>
</dbReference>
<dbReference type="Gene3D" id="1.10.260.40">
    <property type="entry name" value="lambda repressor-like DNA-binding domains"/>
    <property type="match status" value="1"/>
</dbReference>
<sequence length="343" mass="37837">MKGKRRGTSNKVTLTDVALKVGVSPITVSRALNRPEKVTDELRETILEAIEELGYVPDLAARALASRHSNIIGVLSSMLGSSIFPPVMKGIEDRMRNSGMHTQYVNTSFCADEEIRLLKEFFAQNPAGIMIGGVQVDPRVTDLLRQAPCPVLQFIDISYPAIDMAIGVNNRAAGTVAIDHLRAKGYRRIGFCSGRLDIPVTMRLDSFRQRLTQDGLYNPDLVISVNAANPFSLGSEILDRLLAVDPQLDAVLCAHDDLAIAVLFECQRRGIDVPHQLGVCGFSDIDYSAYVVPSLTTVRMPLYQLGFSAANMILRVNEGRKHTEPVDLGFELIERDSTRRNIK</sequence>
<organism evidence="5 6">
    <name type="scientific">Allorhizobium terrae</name>
    <dbReference type="NCBI Taxonomy" id="1848972"/>
    <lineage>
        <taxon>Bacteria</taxon>
        <taxon>Pseudomonadati</taxon>
        <taxon>Pseudomonadota</taxon>
        <taxon>Alphaproteobacteria</taxon>
        <taxon>Hyphomicrobiales</taxon>
        <taxon>Rhizobiaceae</taxon>
        <taxon>Rhizobium/Agrobacterium group</taxon>
        <taxon>Allorhizobium</taxon>
    </lineage>
</organism>
<dbReference type="InterPro" id="IPR046335">
    <property type="entry name" value="LacI/GalR-like_sensor"/>
</dbReference>
<evidence type="ECO:0000256" key="1">
    <source>
        <dbReference type="ARBA" id="ARBA00023015"/>
    </source>
</evidence>
<accession>A0A4S3ZPP5</accession>
<dbReference type="SUPFAM" id="SSF53822">
    <property type="entry name" value="Periplasmic binding protein-like I"/>
    <property type="match status" value="1"/>
</dbReference>
<protein>
    <submittedName>
        <fullName evidence="5">LacI family transcriptional regulator</fullName>
    </submittedName>
</protein>
<dbReference type="EMBL" id="SSOA01000012">
    <property type="protein sequence ID" value="THF47489.1"/>
    <property type="molecule type" value="Genomic_DNA"/>
</dbReference>
<comment type="caution">
    <text evidence="5">The sequence shown here is derived from an EMBL/GenBank/DDBJ whole genome shotgun (WGS) entry which is preliminary data.</text>
</comment>
<dbReference type="PROSITE" id="PS50932">
    <property type="entry name" value="HTH_LACI_2"/>
    <property type="match status" value="1"/>
</dbReference>
<dbReference type="PANTHER" id="PTHR30146">
    <property type="entry name" value="LACI-RELATED TRANSCRIPTIONAL REPRESSOR"/>
    <property type="match status" value="1"/>
</dbReference>
<reference evidence="5 6" key="1">
    <citation type="submission" date="2019-04" db="EMBL/GenBank/DDBJ databases">
        <title>Rhizobium terrae sp. nov., isolated from a paddy soil.</title>
        <authorList>
            <person name="Lin S.-Y."/>
            <person name="Hameed A."/>
            <person name="Huang H.-I."/>
            <person name="Young C.-C."/>
        </authorList>
    </citation>
    <scope>NUCLEOTIDE SEQUENCE [LARGE SCALE GENOMIC DNA]</scope>
    <source>
        <strain evidence="5 6">CC-HIH110</strain>
    </source>
</reference>
<feature type="domain" description="HTH lacI-type" evidence="4">
    <location>
        <begin position="12"/>
        <end position="66"/>
    </location>
</feature>
<dbReference type="InterPro" id="IPR000843">
    <property type="entry name" value="HTH_LacI"/>
</dbReference>
<dbReference type="InterPro" id="IPR010982">
    <property type="entry name" value="Lambda_DNA-bd_dom_sf"/>
</dbReference>
<dbReference type="Gene3D" id="3.40.50.2300">
    <property type="match status" value="2"/>
</dbReference>
<keyword evidence="6" id="KW-1185">Reference proteome</keyword>
<evidence type="ECO:0000259" key="4">
    <source>
        <dbReference type="PROSITE" id="PS50932"/>
    </source>
</evidence>
<name>A0A4S3ZPP5_9HYPH</name>
<dbReference type="PROSITE" id="PS00356">
    <property type="entry name" value="HTH_LACI_1"/>
    <property type="match status" value="1"/>
</dbReference>
<keyword evidence="2" id="KW-0238">DNA-binding</keyword>
<dbReference type="Pfam" id="PF00356">
    <property type="entry name" value="LacI"/>
    <property type="match status" value="1"/>
</dbReference>
<evidence type="ECO:0000313" key="6">
    <source>
        <dbReference type="Proteomes" id="UP000310754"/>
    </source>
</evidence>
<evidence type="ECO:0000256" key="2">
    <source>
        <dbReference type="ARBA" id="ARBA00023125"/>
    </source>
</evidence>
<evidence type="ECO:0000313" key="5">
    <source>
        <dbReference type="EMBL" id="THF47489.1"/>
    </source>
</evidence>
<dbReference type="Proteomes" id="UP000310754">
    <property type="component" value="Unassembled WGS sequence"/>
</dbReference>